<name>A0ABY6AZS1_9BURK</name>
<evidence type="ECO:0000256" key="1">
    <source>
        <dbReference type="SAM" id="MobiDB-lite"/>
    </source>
</evidence>
<keyword evidence="3" id="KW-1185">Reference proteome</keyword>
<organism evidence="2 3">
    <name type="scientific">Roseateles amylovorans</name>
    <dbReference type="NCBI Taxonomy" id="2978473"/>
    <lineage>
        <taxon>Bacteria</taxon>
        <taxon>Pseudomonadati</taxon>
        <taxon>Pseudomonadota</taxon>
        <taxon>Betaproteobacteria</taxon>
        <taxon>Burkholderiales</taxon>
        <taxon>Sphaerotilaceae</taxon>
        <taxon>Roseateles</taxon>
    </lineage>
</organism>
<feature type="region of interest" description="Disordered" evidence="1">
    <location>
        <begin position="30"/>
        <end position="54"/>
    </location>
</feature>
<reference evidence="2" key="1">
    <citation type="submission" date="2022-10" db="EMBL/GenBank/DDBJ databases">
        <title>Characterization and whole genome sequencing of a new Roseateles species, isolated from fresh water.</title>
        <authorList>
            <person name="Guliayeva D.Y."/>
            <person name="Akhremchuk A.E."/>
            <person name="Sikolenko M.A."/>
            <person name="Valentovich L.N."/>
            <person name="Sidarenka A.V."/>
        </authorList>
    </citation>
    <scope>NUCLEOTIDE SEQUENCE</scope>
    <source>
        <strain evidence="2">BIM B-1768</strain>
    </source>
</reference>
<proteinExistence type="predicted"/>
<dbReference type="Proteomes" id="UP001064933">
    <property type="component" value="Chromosome"/>
</dbReference>
<gene>
    <name evidence="2" type="ORF">N4261_17415</name>
</gene>
<evidence type="ECO:0000313" key="2">
    <source>
        <dbReference type="EMBL" id="UXH76803.1"/>
    </source>
</evidence>
<dbReference type="RefSeq" id="WP_261756541.1">
    <property type="nucleotide sequence ID" value="NZ_CP104562.2"/>
</dbReference>
<dbReference type="EMBL" id="CP104562">
    <property type="protein sequence ID" value="UXH76803.1"/>
    <property type="molecule type" value="Genomic_DNA"/>
</dbReference>
<protein>
    <submittedName>
        <fullName evidence="2">Uncharacterized protein</fullName>
    </submittedName>
</protein>
<sequence length="133" mass="14133">MNGEGRTVVVRDLPFQVGRSLIGAMEKLPIDAPQRGPKNGFAPGGFQRAPTGAHRVEQPERILEMDKINGIQELSLDDPRLLAVCGGEVGATGMGDDYHYTGNEPLGDCMIAEATGRSGAPEGFFGSLFTCLN</sequence>
<evidence type="ECO:0000313" key="3">
    <source>
        <dbReference type="Proteomes" id="UP001064933"/>
    </source>
</evidence>
<accession>A0ABY6AZS1</accession>